<feature type="transmembrane region" description="Helical" evidence="10">
    <location>
        <begin position="84"/>
        <end position="102"/>
    </location>
</feature>
<keyword evidence="4 10" id="KW-0812">Transmembrane</keyword>
<evidence type="ECO:0000256" key="8">
    <source>
        <dbReference type="ARBA" id="ARBA00023170"/>
    </source>
</evidence>
<dbReference type="GO" id="GO:0005549">
    <property type="term" value="F:odorant binding"/>
    <property type="evidence" value="ECO:0007669"/>
    <property type="project" value="InterPro"/>
</dbReference>
<evidence type="ECO:0000256" key="9">
    <source>
        <dbReference type="ARBA" id="ARBA00023224"/>
    </source>
</evidence>
<dbReference type="InterPro" id="IPR004117">
    <property type="entry name" value="7tm6_olfct_rcpt"/>
</dbReference>
<proteinExistence type="inferred from homology"/>
<dbReference type="GO" id="GO:0005886">
    <property type="term" value="C:plasma membrane"/>
    <property type="evidence" value="ECO:0007669"/>
    <property type="project" value="UniProtKB-SubCell"/>
</dbReference>
<feature type="transmembrane region" description="Helical" evidence="10">
    <location>
        <begin position="141"/>
        <end position="165"/>
    </location>
</feature>
<dbReference type="PANTHER" id="PTHR21137">
    <property type="entry name" value="ODORANT RECEPTOR"/>
    <property type="match status" value="1"/>
</dbReference>
<name>A0A8B8I991_VANTA</name>
<keyword evidence="5 10" id="KW-0552">Olfaction</keyword>
<keyword evidence="6 10" id="KW-1133">Transmembrane helix</keyword>
<dbReference type="GeneID" id="113398314"/>
<evidence type="ECO:0000256" key="3">
    <source>
        <dbReference type="ARBA" id="ARBA00022606"/>
    </source>
</evidence>
<dbReference type="Pfam" id="PF02949">
    <property type="entry name" value="7tm_6"/>
    <property type="match status" value="1"/>
</dbReference>
<organism evidence="11 12">
    <name type="scientific">Vanessa tameamea</name>
    <name type="common">Kamehameha butterfly</name>
    <dbReference type="NCBI Taxonomy" id="334116"/>
    <lineage>
        <taxon>Eukaryota</taxon>
        <taxon>Metazoa</taxon>
        <taxon>Ecdysozoa</taxon>
        <taxon>Arthropoda</taxon>
        <taxon>Hexapoda</taxon>
        <taxon>Insecta</taxon>
        <taxon>Pterygota</taxon>
        <taxon>Neoptera</taxon>
        <taxon>Endopterygota</taxon>
        <taxon>Lepidoptera</taxon>
        <taxon>Glossata</taxon>
        <taxon>Ditrysia</taxon>
        <taxon>Papilionoidea</taxon>
        <taxon>Nymphalidae</taxon>
        <taxon>Nymphalinae</taxon>
        <taxon>Vanessa</taxon>
    </lineage>
</organism>
<comment type="subcellular location">
    <subcellularLocation>
        <location evidence="1 10">Cell membrane</location>
        <topology evidence="1 10">Multi-pass membrane protein</topology>
    </subcellularLocation>
</comment>
<evidence type="ECO:0000256" key="10">
    <source>
        <dbReference type="RuleBase" id="RU351113"/>
    </source>
</evidence>
<keyword evidence="8 10" id="KW-0675">Receptor</keyword>
<reference evidence="12" key="1">
    <citation type="submission" date="2025-08" db="UniProtKB">
        <authorList>
            <consortium name="RefSeq"/>
        </authorList>
    </citation>
    <scope>IDENTIFICATION</scope>
    <source>
        <tissue evidence="12">Whole body</tissue>
    </source>
</reference>
<sequence length="395" mass="46334">MNGFFERVIEKYSKTAGFRTEVDRITTVALILQRIFGQQVLDPEWTWKKYFVHQLLNLILFVYVFFGTLECLKRTNDAELVAEACYTLIMIGIFPLKMLLFISNRFTFRELYITAKTTLITVIQSDSVVKVNNVLQTSRKIVYVLFFMVLVPCSIYELTTLWNYVNGIRILLSRSTLTLMPMFTPYYEIAWFFHSVFLFEISSTIILDMWFVLLIHFWCSASDSLVEILKVPARADDETKSSYEKRLNNSLGTFYKIHIQLVEYMKALSNMYKWLAFVPLCNAAMCTCLILLLMSKEINWRFAPHLLPMFAEIFAYNWFGEQIKIKAKELHKTVINFDWRNLKLKDQKSYYIIVTYMTKENSIKTAVGNDLSLITMTAVLKFSYQAFTVLQSIDN</sequence>
<dbReference type="OrthoDB" id="7257204at2759"/>
<dbReference type="GO" id="GO:0004984">
    <property type="term" value="F:olfactory receptor activity"/>
    <property type="evidence" value="ECO:0007669"/>
    <property type="project" value="InterPro"/>
</dbReference>
<dbReference type="OMA" id="PYYEIAW"/>
<keyword evidence="2" id="KW-1003">Cell membrane</keyword>
<evidence type="ECO:0000313" key="12">
    <source>
        <dbReference type="RefSeq" id="XP_026492761.2"/>
    </source>
</evidence>
<evidence type="ECO:0000313" key="11">
    <source>
        <dbReference type="Proteomes" id="UP001652626"/>
    </source>
</evidence>
<evidence type="ECO:0000256" key="5">
    <source>
        <dbReference type="ARBA" id="ARBA00022725"/>
    </source>
</evidence>
<keyword evidence="3 10" id="KW-0716">Sensory transduction</keyword>
<feature type="transmembrane region" description="Helical" evidence="10">
    <location>
        <begin position="274"/>
        <end position="294"/>
    </location>
</feature>
<gene>
    <name evidence="12" type="primary">LOC113398314</name>
</gene>
<keyword evidence="9 10" id="KW-0807">Transducer</keyword>
<evidence type="ECO:0000256" key="2">
    <source>
        <dbReference type="ARBA" id="ARBA00022475"/>
    </source>
</evidence>
<dbReference type="RefSeq" id="XP_026492761.2">
    <property type="nucleotide sequence ID" value="XM_026636976.2"/>
</dbReference>
<dbReference type="PANTHER" id="PTHR21137:SF35">
    <property type="entry name" value="ODORANT RECEPTOR 19A-RELATED"/>
    <property type="match status" value="1"/>
</dbReference>
<accession>A0A8B8I991</accession>
<comment type="similarity">
    <text evidence="10">Belongs to the insect chemoreceptor superfamily. Heteromeric odorant receptor channel (TC 1.A.69) family.</text>
</comment>
<dbReference type="Proteomes" id="UP001652626">
    <property type="component" value="Chromosome 7"/>
</dbReference>
<comment type="caution">
    <text evidence="10">Lacks conserved residue(s) required for the propagation of feature annotation.</text>
</comment>
<evidence type="ECO:0000256" key="7">
    <source>
        <dbReference type="ARBA" id="ARBA00023136"/>
    </source>
</evidence>
<dbReference type="GO" id="GO:0007165">
    <property type="term" value="P:signal transduction"/>
    <property type="evidence" value="ECO:0007669"/>
    <property type="project" value="UniProtKB-KW"/>
</dbReference>
<evidence type="ECO:0000256" key="4">
    <source>
        <dbReference type="ARBA" id="ARBA00022692"/>
    </source>
</evidence>
<dbReference type="AlphaFoldDB" id="A0A8B8I991"/>
<protein>
    <recommendedName>
        <fullName evidence="10">Odorant receptor</fullName>
    </recommendedName>
</protein>
<evidence type="ECO:0000256" key="1">
    <source>
        <dbReference type="ARBA" id="ARBA00004651"/>
    </source>
</evidence>
<keyword evidence="11" id="KW-1185">Reference proteome</keyword>
<feature type="transmembrane region" description="Helical" evidence="10">
    <location>
        <begin position="51"/>
        <end position="72"/>
    </location>
</feature>
<feature type="transmembrane region" description="Helical" evidence="10">
    <location>
        <begin position="186"/>
        <end position="218"/>
    </location>
</feature>
<evidence type="ECO:0000256" key="6">
    <source>
        <dbReference type="ARBA" id="ARBA00022989"/>
    </source>
</evidence>
<keyword evidence="7 10" id="KW-0472">Membrane</keyword>